<proteinExistence type="predicted"/>
<dbReference type="PANTHER" id="PTHR31234:SF2">
    <property type="entry name" value="OS05G0199100 PROTEIN"/>
    <property type="match status" value="1"/>
</dbReference>
<protein>
    <recommendedName>
        <fullName evidence="7">Late embryogenesis abundant protein LEA-2 subgroup domain-containing protein</fullName>
    </recommendedName>
</protein>
<comment type="caution">
    <text evidence="5">The sequence shown here is derived from an EMBL/GenBank/DDBJ whole genome shotgun (WGS) entry which is preliminary data.</text>
</comment>
<comment type="subcellular location">
    <subcellularLocation>
        <location evidence="1">Membrane</location>
    </subcellularLocation>
</comment>
<feature type="transmembrane region" description="Helical" evidence="4">
    <location>
        <begin position="59"/>
        <end position="85"/>
    </location>
</feature>
<accession>A0AAV5JF40</accession>
<dbReference type="AlphaFoldDB" id="A0AAV5JF40"/>
<keyword evidence="4" id="KW-1133">Transmembrane helix</keyword>
<reference evidence="5 6" key="1">
    <citation type="journal article" date="2021" name="Commun. Biol.">
        <title>The genome of Shorea leprosula (Dipterocarpaceae) highlights the ecological relevance of drought in aseasonal tropical rainforests.</title>
        <authorList>
            <person name="Ng K.K.S."/>
            <person name="Kobayashi M.J."/>
            <person name="Fawcett J.A."/>
            <person name="Hatakeyama M."/>
            <person name="Paape T."/>
            <person name="Ng C.H."/>
            <person name="Ang C.C."/>
            <person name="Tnah L.H."/>
            <person name="Lee C.T."/>
            <person name="Nishiyama T."/>
            <person name="Sese J."/>
            <person name="O'Brien M.J."/>
            <person name="Copetti D."/>
            <person name="Mohd Noor M.I."/>
            <person name="Ong R.C."/>
            <person name="Putra M."/>
            <person name="Sireger I.Z."/>
            <person name="Indrioko S."/>
            <person name="Kosugi Y."/>
            <person name="Izuno A."/>
            <person name="Isagi Y."/>
            <person name="Lee S.L."/>
            <person name="Shimizu K.K."/>
        </authorList>
    </citation>
    <scope>NUCLEOTIDE SEQUENCE [LARGE SCALE GENOMIC DNA]</scope>
    <source>
        <strain evidence="5">214</strain>
    </source>
</reference>
<evidence type="ECO:0000256" key="2">
    <source>
        <dbReference type="ARBA" id="ARBA00023136"/>
    </source>
</evidence>
<evidence type="ECO:0000256" key="1">
    <source>
        <dbReference type="ARBA" id="ARBA00004370"/>
    </source>
</evidence>
<sequence>MTDRIYPSSKPAGANGTTAAASNPTFPATKSQIYGANTRPLYRPQSTSPRPRRSRCCSFCLWLTLIILLMLVLAAIAGATLYVIYRPHRPSFSLSSLKISTLNLTSTSTSITKLNTNMNLDMTAKNPNKKLVYTYDPFSVTVTTADDIDIGDGSFPSFVHPTKNTTLLKAAITGTNQALDDSSASKLKTYLKSKNGIALKIKLDTKVKGKMGGLKIPKVGVRVSCEGITATVPAGKTATTASISNMKCEVDLRIKIWKWTF</sequence>
<feature type="region of interest" description="Disordered" evidence="3">
    <location>
        <begin position="1"/>
        <end position="28"/>
    </location>
</feature>
<organism evidence="5 6">
    <name type="scientific">Rubroshorea leprosula</name>
    <dbReference type="NCBI Taxonomy" id="152421"/>
    <lineage>
        <taxon>Eukaryota</taxon>
        <taxon>Viridiplantae</taxon>
        <taxon>Streptophyta</taxon>
        <taxon>Embryophyta</taxon>
        <taxon>Tracheophyta</taxon>
        <taxon>Spermatophyta</taxon>
        <taxon>Magnoliopsida</taxon>
        <taxon>eudicotyledons</taxon>
        <taxon>Gunneridae</taxon>
        <taxon>Pentapetalae</taxon>
        <taxon>rosids</taxon>
        <taxon>malvids</taxon>
        <taxon>Malvales</taxon>
        <taxon>Dipterocarpaceae</taxon>
        <taxon>Rubroshorea</taxon>
    </lineage>
</organism>
<keyword evidence="2 4" id="KW-0472">Membrane</keyword>
<dbReference type="EMBL" id="BPVZ01000031">
    <property type="protein sequence ID" value="GKV09982.1"/>
    <property type="molecule type" value="Genomic_DNA"/>
</dbReference>
<gene>
    <name evidence="5" type="ORF">SLEP1_g21410</name>
</gene>
<dbReference type="GO" id="GO:0098542">
    <property type="term" value="P:defense response to other organism"/>
    <property type="evidence" value="ECO:0007669"/>
    <property type="project" value="InterPro"/>
</dbReference>
<evidence type="ECO:0008006" key="7">
    <source>
        <dbReference type="Google" id="ProtNLM"/>
    </source>
</evidence>
<evidence type="ECO:0000313" key="5">
    <source>
        <dbReference type="EMBL" id="GKV09982.1"/>
    </source>
</evidence>
<evidence type="ECO:0000313" key="6">
    <source>
        <dbReference type="Proteomes" id="UP001054252"/>
    </source>
</evidence>
<keyword evidence="4" id="KW-0812">Transmembrane</keyword>
<dbReference type="InterPro" id="IPR044839">
    <property type="entry name" value="NDR1-like"/>
</dbReference>
<evidence type="ECO:0000256" key="3">
    <source>
        <dbReference type="SAM" id="MobiDB-lite"/>
    </source>
</evidence>
<name>A0AAV5JF40_9ROSI</name>
<dbReference type="Proteomes" id="UP001054252">
    <property type="component" value="Unassembled WGS sequence"/>
</dbReference>
<dbReference type="PANTHER" id="PTHR31234">
    <property type="entry name" value="LATE EMBRYOGENESIS ABUNDANT (LEA) HYDROXYPROLINE-RICH GLYCOPROTEIN FAMILY"/>
    <property type="match status" value="1"/>
</dbReference>
<keyword evidence="6" id="KW-1185">Reference proteome</keyword>
<dbReference type="Gene3D" id="2.60.40.10">
    <property type="entry name" value="Immunoglobulins"/>
    <property type="match status" value="1"/>
</dbReference>
<dbReference type="GO" id="GO:0005886">
    <property type="term" value="C:plasma membrane"/>
    <property type="evidence" value="ECO:0007669"/>
    <property type="project" value="TreeGrafter"/>
</dbReference>
<dbReference type="InterPro" id="IPR013783">
    <property type="entry name" value="Ig-like_fold"/>
</dbReference>
<feature type="compositionally biased region" description="Low complexity" evidence="3">
    <location>
        <begin position="11"/>
        <end position="24"/>
    </location>
</feature>
<evidence type="ECO:0000256" key="4">
    <source>
        <dbReference type="SAM" id="Phobius"/>
    </source>
</evidence>